<dbReference type="GO" id="GO:0016814">
    <property type="term" value="F:hydrolase activity, acting on carbon-nitrogen (but not peptide) bonds, in cyclic amidines"/>
    <property type="evidence" value="ECO:0007669"/>
    <property type="project" value="TreeGrafter"/>
</dbReference>
<feature type="domain" description="Amidohydrolase 3" evidence="1">
    <location>
        <begin position="57"/>
        <end position="402"/>
    </location>
</feature>
<dbReference type="EMBL" id="CVRB01000002">
    <property type="protein sequence ID" value="CRK81860.1"/>
    <property type="molecule type" value="Genomic_DNA"/>
</dbReference>
<evidence type="ECO:0000313" key="2">
    <source>
        <dbReference type="EMBL" id="CRK81860.1"/>
    </source>
</evidence>
<dbReference type="CDD" id="cd01293">
    <property type="entry name" value="Bact_CD"/>
    <property type="match status" value="1"/>
</dbReference>
<dbReference type="InterPro" id="IPR032466">
    <property type="entry name" value="Metal_Hydrolase"/>
</dbReference>
<dbReference type="OrthoDB" id="9815027at2"/>
<organism evidence="2 3">
    <name type="scientific">Neobacillus massiliamazoniensis</name>
    <dbReference type="NCBI Taxonomy" id="1499688"/>
    <lineage>
        <taxon>Bacteria</taxon>
        <taxon>Bacillati</taxon>
        <taxon>Bacillota</taxon>
        <taxon>Bacilli</taxon>
        <taxon>Bacillales</taxon>
        <taxon>Bacillaceae</taxon>
        <taxon>Neobacillus</taxon>
    </lineage>
</organism>
<dbReference type="SUPFAM" id="SSF51338">
    <property type="entry name" value="Composite domain of metallo-dependent hydrolases"/>
    <property type="match status" value="1"/>
</dbReference>
<dbReference type="RefSeq" id="WP_090633441.1">
    <property type="nucleotide sequence ID" value="NZ_CVRB01000002.1"/>
</dbReference>
<name>A0A0U1NUZ5_9BACI</name>
<dbReference type="InterPro" id="IPR052349">
    <property type="entry name" value="Metallo-hydrolase_Enzymes"/>
</dbReference>
<dbReference type="SUPFAM" id="SSF51556">
    <property type="entry name" value="Metallo-dependent hydrolases"/>
    <property type="match status" value="1"/>
</dbReference>
<gene>
    <name evidence="2" type="ORF">BN000_01777</name>
</gene>
<dbReference type="Gene3D" id="2.30.40.10">
    <property type="entry name" value="Urease, subunit C, domain 1"/>
    <property type="match status" value="1"/>
</dbReference>
<evidence type="ECO:0000259" key="1">
    <source>
        <dbReference type="Pfam" id="PF07969"/>
    </source>
</evidence>
<keyword evidence="3" id="KW-1185">Reference proteome</keyword>
<sequence>MRSVYWLTNVRLETGYIKDENGVYETKTELHQLKIEDGKIVEIHKNGEEIPAGEVKVDGKGLLAVPTFKEMHNHLDKTYLSIDWKSCIPVKNLKERLYLEALELEELEPTTKQRASAMIDLILSSGSTHIRTHVNIDPYIGLKNLEGVLAALEDYSDRLTYEVVAFPQHGLLTENVIPLMKEAMRSGATLVGGLDPAGIDRNIEKSLYETMNLATEFNADIDIHLHDGGHLGFYTVDKFAEMVEEAKWHNRAAVSHAFSLGEVPMQQAEDLADRLSALGMSIMSTIPITKSLPPIEMLDKKGVKVFLGCDGFYDSWAPFGTGDVLEKVTKYCELYRKSDERSLAQAMKYATGGPTPLNRKGKVTWPLAGDEASLVLVHASCSAEAVARTSKREAVIFKGKVVSGQL</sequence>
<proteinExistence type="predicted"/>
<dbReference type="NCBIfam" id="NF005312">
    <property type="entry name" value="PRK06846.1"/>
    <property type="match status" value="1"/>
</dbReference>
<dbReference type="Pfam" id="PF07969">
    <property type="entry name" value="Amidohydro_3"/>
    <property type="match status" value="1"/>
</dbReference>
<dbReference type="Gene3D" id="3.20.20.140">
    <property type="entry name" value="Metal-dependent hydrolases"/>
    <property type="match status" value="1"/>
</dbReference>
<dbReference type="STRING" id="1499688.BN000_01777"/>
<dbReference type="InterPro" id="IPR011059">
    <property type="entry name" value="Metal-dep_hydrolase_composite"/>
</dbReference>
<evidence type="ECO:0000313" key="3">
    <source>
        <dbReference type="Proteomes" id="UP000199087"/>
    </source>
</evidence>
<dbReference type="Proteomes" id="UP000199087">
    <property type="component" value="Unassembled WGS sequence"/>
</dbReference>
<dbReference type="InterPro" id="IPR013108">
    <property type="entry name" value="Amidohydro_3"/>
</dbReference>
<protein>
    <submittedName>
        <fullName evidence="2">Deaminase</fullName>
    </submittedName>
</protein>
<reference evidence="3" key="1">
    <citation type="submission" date="2015-05" db="EMBL/GenBank/DDBJ databases">
        <authorList>
            <person name="Urmite Genomes"/>
        </authorList>
    </citation>
    <scope>NUCLEOTIDE SEQUENCE [LARGE SCALE GENOMIC DNA]</scope>
    <source>
        <strain evidence="3">LF1</strain>
    </source>
</reference>
<dbReference type="PANTHER" id="PTHR32027">
    <property type="entry name" value="CYTOSINE DEAMINASE"/>
    <property type="match status" value="1"/>
</dbReference>
<dbReference type="PANTHER" id="PTHR32027:SF9">
    <property type="entry name" value="BLL3847 PROTEIN"/>
    <property type="match status" value="1"/>
</dbReference>
<accession>A0A0U1NUZ5</accession>
<dbReference type="AlphaFoldDB" id="A0A0U1NUZ5"/>